<keyword evidence="2" id="KW-1185">Reference proteome</keyword>
<organism evidence="1 2">
    <name type="scientific">Halalkalibacter oceani</name>
    <dbReference type="NCBI Taxonomy" id="1653776"/>
    <lineage>
        <taxon>Bacteria</taxon>
        <taxon>Bacillati</taxon>
        <taxon>Bacillota</taxon>
        <taxon>Bacilli</taxon>
        <taxon>Bacillales</taxon>
        <taxon>Bacillaceae</taxon>
        <taxon>Halalkalibacter</taxon>
    </lineage>
</organism>
<name>A0A9X2DPJ3_9BACI</name>
<accession>A0A9X2DPJ3</accession>
<dbReference type="Proteomes" id="UP001139179">
    <property type="component" value="Unassembled WGS sequence"/>
</dbReference>
<proteinExistence type="predicted"/>
<comment type="caution">
    <text evidence="1">The sequence shown here is derived from an EMBL/GenBank/DDBJ whole genome shotgun (WGS) entry which is preliminary data.</text>
</comment>
<evidence type="ECO:0000313" key="2">
    <source>
        <dbReference type="Proteomes" id="UP001139179"/>
    </source>
</evidence>
<dbReference type="RefSeq" id="WP_251221554.1">
    <property type="nucleotide sequence ID" value="NZ_JAMBOL010000001.1"/>
</dbReference>
<dbReference type="AlphaFoldDB" id="A0A9X2DPJ3"/>
<sequence>MRANHRQQMHANQKHAIFSIDYHSFLDKEQQASHIELANEFGLSLREVQLLKKKLNRN</sequence>
<gene>
    <name evidence="1" type="ORF">M3202_01235</name>
</gene>
<evidence type="ECO:0000313" key="1">
    <source>
        <dbReference type="EMBL" id="MCM3712693.1"/>
    </source>
</evidence>
<dbReference type="EMBL" id="JAMBOL010000001">
    <property type="protein sequence ID" value="MCM3712693.1"/>
    <property type="molecule type" value="Genomic_DNA"/>
</dbReference>
<reference evidence="1" key="1">
    <citation type="submission" date="2022-05" db="EMBL/GenBank/DDBJ databases">
        <title>Comparative Genomics of Spacecraft Associated Microbes.</title>
        <authorList>
            <person name="Tran M.T."/>
            <person name="Wright A."/>
            <person name="Seuylemezian A."/>
            <person name="Eisen J."/>
            <person name="Coil D."/>
        </authorList>
    </citation>
    <scope>NUCLEOTIDE SEQUENCE</scope>
    <source>
        <strain evidence="1">214.1.1</strain>
    </source>
</reference>
<protein>
    <submittedName>
        <fullName evidence="1">Uncharacterized protein</fullName>
    </submittedName>
</protein>